<sequence>MDLLGTVARENPSLASRLSTRLAKSLSQALSAGTPIVLDARSAAQVARIEEAGGPESAARKLWHKFVNEEDRSVSVDLARARLLNLPILKKSPIAAREYYSISHDNIMSLIDNSSERDGPPPPGGTDAIDLKTFSDKQLASLAFLLGGVGDARHVFGTIIHLHEPSNRLSVTQQKALRVHITLLDVKGHALARDLIMTSQDATEKLELRTTLFYLYTALIMSKYCIHRRFLEAVKAMEAKILQDPVNFLPWIQLDTRTASALQSVLRLWANLPPKSTESYISKHRYLHQDPDEHRRLRLEDEMQLYKQIKVFLPPSALWSRHPGLPGRSSAKVQEVAKHVKTSWIVNPSLFDSKEGPDTVLDAVDGDTFTVIRQIATFYLDHPVSKTNPFMPGGFAFGWVTAFFDSVIAAIASLGAKLRLDFIHGEIQSELLRIRAHPEARVAQGLPVVYMKVWLSNVPDYINGSLGTAVFVVPSLQDTRSSASANHLLNFPAFMAEPRSFAETYAHLQAKDFPSYLGCRAIYMEAIDVTSLAPVPLPRPNPELVPRAALYSWLTRIFLCTLISGKNPTLAKVIAPTTLVAFLHLLIHLHRVGYPGHWLGDFLGSLLGNALVTDIRPYTEHQENRKVQIRQNYQQLFIIVHNWPIVKLVMSPRIVTNWKGLSRNTG</sequence>
<evidence type="ECO:0000313" key="2">
    <source>
        <dbReference type="EMBL" id="KAJ7727428.1"/>
    </source>
</evidence>
<dbReference type="Proteomes" id="UP001215280">
    <property type="component" value="Unassembled WGS sequence"/>
</dbReference>
<accession>A0AAD7MQF7</accession>
<evidence type="ECO:0000313" key="3">
    <source>
        <dbReference type="Proteomes" id="UP001215280"/>
    </source>
</evidence>
<comment type="caution">
    <text evidence="2">The sequence shown here is derived from an EMBL/GenBank/DDBJ whole genome shotgun (WGS) entry which is preliminary data.</text>
</comment>
<feature type="domain" description="DUF4470" evidence="1">
    <location>
        <begin position="124"/>
        <end position="199"/>
    </location>
</feature>
<reference evidence="2" key="1">
    <citation type="submission" date="2023-03" db="EMBL/GenBank/DDBJ databases">
        <title>Massive genome expansion in bonnet fungi (Mycena s.s.) driven by repeated elements and novel gene families across ecological guilds.</title>
        <authorList>
            <consortium name="Lawrence Berkeley National Laboratory"/>
            <person name="Harder C.B."/>
            <person name="Miyauchi S."/>
            <person name="Viragh M."/>
            <person name="Kuo A."/>
            <person name="Thoen E."/>
            <person name="Andreopoulos B."/>
            <person name="Lu D."/>
            <person name="Skrede I."/>
            <person name="Drula E."/>
            <person name="Henrissat B."/>
            <person name="Morin E."/>
            <person name="Kohler A."/>
            <person name="Barry K."/>
            <person name="LaButti K."/>
            <person name="Morin E."/>
            <person name="Salamov A."/>
            <person name="Lipzen A."/>
            <person name="Mereny Z."/>
            <person name="Hegedus B."/>
            <person name="Baldrian P."/>
            <person name="Stursova M."/>
            <person name="Weitz H."/>
            <person name="Taylor A."/>
            <person name="Grigoriev I.V."/>
            <person name="Nagy L.G."/>
            <person name="Martin F."/>
            <person name="Kauserud H."/>
        </authorList>
    </citation>
    <scope>NUCLEOTIDE SEQUENCE</scope>
    <source>
        <strain evidence="2">CBHHK188m</strain>
    </source>
</reference>
<organism evidence="2 3">
    <name type="scientific">Mycena maculata</name>
    <dbReference type="NCBI Taxonomy" id="230809"/>
    <lineage>
        <taxon>Eukaryota</taxon>
        <taxon>Fungi</taxon>
        <taxon>Dikarya</taxon>
        <taxon>Basidiomycota</taxon>
        <taxon>Agaricomycotina</taxon>
        <taxon>Agaricomycetes</taxon>
        <taxon>Agaricomycetidae</taxon>
        <taxon>Agaricales</taxon>
        <taxon>Marasmiineae</taxon>
        <taxon>Mycenaceae</taxon>
        <taxon>Mycena</taxon>
    </lineage>
</organism>
<dbReference type="AlphaFoldDB" id="A0AAD7MQF7"/>
<protein>
    <recommendedName>
        <fullName evidence="1">DUF4470 domain-containing protein</fullName>
    </recommendedName>
</protein>
<proteinExistence type="predicted"/>
<keyword evidence="3" id="KW-1185">Reference proteome</keyword>
<dbReference type="EMBL" id="JARJLG010000212">
    <property type="protein sequence ID" value="KAJ7727428.1"/>
    <property type="molecule type" value="Genomic_DNA"/>
</dbReference>
<dbReference type="Pfam" id="PF14737">
    <property type="entry name" value="DUF4470"/>
    <property type="match status" value="1"/>
</dbReference>
<dbReference type="InterPro" id="IPR027974">
    <property type="entry name" value="DUF4470"/>
</dbReference>
<name>A0AAD7MQF7_9AGAR</name>
<gene>
    <name evidence="2" type="ORF">DFH07DRAFT_782479</name>
</gene>
<evidence type="ECO:0000259" key="1">
    <source>
        <dbReference type="Pfam" id="PF14737"/>
    </source>
</evidence>